<organism evidence="2 3">
    <name type="scientific">Mycena metata</name>
    <dbReference type="NCBI Taxonomy" id="1033252"/>
    <lineage>
        <taxon>Eukaryota</taxon>
        <taxon>Fungi</taxon>
        <taxon>Dikarya</taxon>
        <taxon>Basidiomycota</taxon>
        <taxon>Agaricomycotina</taxon>
        <taxon>Agaricomycetes</taxon>
        <taxon>Agaricomycetidae</taxon>
        <taxon>Agaricales</taxon>
        <taxon>Marasmiineae</taxon>
        <taxon>Mycenaceae</taxon>
        <taxon>Mycena</taxon>
    </lineage>
</organism>
<keyword evidence="3" id="KW-1185">Reference proteome</keyword>
<gene>
    <name evidence="2" type="ORF">B0H16DRAFT_1744253</name>
</gene>
<reference evidence="2" key="1">
    <citation type="submission" date="2023-03" db="EMBL/GenBank/DDBJ databases">
        <title>Massive genome expansion in bonnet fungi (Mycena s.s.) driven by repeated elements and novel gene families across ecological guilds.</title>
        <authorList>
            <consortium name="Lawrence Berkeley National Laboratory"/>
            <person name="Harder C.B."/>
            <person name="Miyauchi S."/>
            <person name="Viragh M."/>
            <person name="Kuo A."/>
            <person name="Thoen E."/>
            <person name="Andreopoulos B."/>
            <person name="Lu D."/>
            <person name="Skrede I."/>
            <person name="Drula E."/>
            <person name="Henrissat B."/>
            <person name="Morin E."/>
            <person name="Kohler A."/>
            <person name="Barry K."/>
            <person name="LaButti K."/>
            <person name="Morin E."/>
            <person name="Salamov A."/>
            <person name="Lipzen A."/>
            <person name="Mereny Z."/>
            <person name="Hegedus B."/>
            <person name="Baldrian P."/>
            <person name="Stursova M."/>
            <person name="Weitz H."/>
            <person name="Taylor A."/>
            <person name="Grigoriev I.V."/>
            <person name="Nagy L.G."/>
            <person name="Martin F."/>
            <person name="Kauserud H."/>
        </authorList>
    </citation>
    <scope>NUCLEOTIDE SEQUENCE</scope>
    <source>
        <strain evidence="2">CBHHK182m</strain>
    </source>
</reference>
<name>A0AAD7H589_9AGAR</name>
<proteinExistence type="predicted"/>
<dbReference type="AlphaFoldDB" id="A0AAD7H589"/>
<evidence type="ECO:0000313" key="3">
    <source>
        <dbReference type="Proteomes" id="UP001215598"/>
    </source>
</evidence>
<dbReference type="Proteomes" id="UP001215598">
    <property type="component" value="Unassembled WGS sequence"/>
</dbReference>
<dbReference type="EMBL" id="JARKIB010000369">
    <property type="protein sequence ID" value="KAJ7712332.1"/>
    <property type="molecule type" value="Genomic_DNA"/>
</dbReference>
<accession>A0AAD7H589</accession>
<sequence length="201" mass="22963">MEKLLALREPSVPVPEWRRRILTVGLVLLIDLSIQHELQEPLDLNGDMFQDIVERDIVRITSEFEFTLRAMWLSTKPKWLSHKKYWDPSAFRAWQKDFVSHHTILDRTYRPPATLRVNQRSVARPSIPIHNPTSSTGVPTKHPRSDDDEDAPVPKRRGVSRSLRPRGLAGPQKAQAVAVPARKIVASGKGWVQIEMDEDTA</sequence>
<evidence type="ECO:0000256" key="1">
    <source>
        <dbReference type="SAM" id="MobiDB-lite"/>
    </source>
</evidence>
<protein>
    <submittedName>
        <fullName evidence="2">Uncharacterized protein</fullName>
    </submittedName>
</protein>
<evidence type="ECO:0000313" key="2">
    <source>
        <dbReference type="EMBL" id="KAJ7712332.1"/>
    </source>
</evidence>
<feature type="region of interest" description="Disordered" evidence="1">
    <location>
        <begin position="120"/>
        <end position="179"/>
    </location>
</feature>
<comment type="caution">
    <text evidence="2">The sequence shown here is derived from an EMBL/GenBank/DDBJ whole genome shotgun (WGS) entry which is preliminary data.</text>
</comment>